<dbReference type="AlphaFoldDB" id="A0A9P4HZT6"/>
<evidence type="ECO:0000256" key="2">
    <source>
        <dbReference type="SAM" id="MobiDB-lite"/>
    </source>
</evidence>
<sequence length="422" mass="48996">MFTPAPFRRLSLRLASLQPTRTIRTRPRPSAPSKPSAQRTDDYAEHERPLTDAQRKFLEDKFSHVLKDPSNYDDNAEPKEGGEENQIDPVYEKILEKDFKPSYDMDRPIEQPPWMNFYTLDTNEIGLKAPRPEPRLQGAITMRQILDLEKSIREKIARTEEELVRIQNDDFSMTPEVVKYFGGDAEKLKQLQPPELLSDADPEKVERELAALRITWPKDGDVIEKSEPAIQTLNNCLRNAYLATDPALRPLVRQELWKAYKRAKMAVPDVITAIPNSAWDMLFYVQASKFQKRHLTDGHTEELLDDMKKVGIEDGPPSKVEEIRQKSLEEWEEKMLKIDEEAREAREEQEEEIRGIEEEKDFFQSWKPEPVRKAEGSEGEMKAVEVKKPEVKKRRSPFQTRLKQKRNKQKGKEGSEGNEGND</sequence>
<organism evidence="3 4">
    <name type="scientific">Saccharata proteae CBS 121410</name>
    <dbReference type="NCBI Taxonomy" id="1314787"/>
    <lineage>
        <taxon>Eukaryota</taxon>
        <taxon>Fungi</taxon>
        <taxon>Dikarya</taxon>
        <taxon>Ascomycota</taxon>
        <taxon>Pezizomycotina</taxon>
        <taxon>Dothideomycetes</taxon>
        <taxon>Dothideomycetes incertae sedis</taxon>
        <taxon>Botryosphaeriales</taxon>
        <taxon>Saccharataceae</taxon>
        <taxon>Saccharata</taxon>
    </lineage>
</organism>
<feature type="compositionally biased region" description="Basic residues" evidence="2">
    <location>
        <begin position="390"/>
        <end position="409"/>
    </location>
</feature>
<dbReference type="OrthoDB" id="7984201at2759"/>
<feature type="region of interest" description="Disordered" evidence="2">
    <location>
        <begin position="1"/>
        <end position="87"/>
    </location>
</feature>
<name>A0A9P4HZT6_9PEZI</name>
<feature type="coiled-coil region" evidence="1">
    <location>
        <begin position="142"/>
        <end position="169"/>
    </location>
</feature>
<feature type="compositionally biased region" description="Basic and acidic residues" evidence="2">
    <location>
        <begin position="39"/>
        <end position="67"/>
    </location>
</feature>
<gene>
    <name evidence="3" type="ORF">K490DRAFT_53547</name>
</gene>
<keyword evidence="4" id="KW-1185">Reference proteome</keyword>
<dbReference type="EMBL" id="ML978712">
    <property type="protein sequence ID" value="KAF2090562.1"/>
    <property type="molecule type" value="Genomic_DNA"/>
</dbReference>
<evidence type="ECO:0000313" key="3">
    <source>
        <dbReference type="EMBL" id="KAF2090562.1"/>
    </source>
</evidence>
<evidence type="ECO:0000313" key="4">
    <source>
        <dbReference type="Proteomes" id="UP000799776"/>
    </source>
</evidence>
<dbReference type="Proteomes" id="UP000799776">
    <property type="component" value="Unassembled WGS sequence"/>
</dbReference>
<feature type="region of interest" description="Disordered" evidence="2">
    <location>
        <begin position="342"/>
        <end position="422"/>
    </location>
</feature>
<proteinExistence type="predicted"/>
<keyword evidence="1" id="KW-0175">Coiled coil</keyword>
<comment type="caution">
    <text evidence="3">The sequence shown here is derived from an EMBL/GenBank/DDBJ whole genome shotgun (WGS) entry which is preliminary data.</text>
</comment>
<protein>
    <submittedName>
        <fullName evidence="3">Uncharacterized protein</fullName>
    </submittedName>
</protein>
<reference evidence="3" key="1">
    <citation type="journal article" date="2020" name="Stud. Mycol.">
        <title>101 Dothideomycetes genomes: a test case for predicting lifestyles and emergence of pathogens.</title>
        <authorList>
            <person name="Haridas S."/>
            <person name="Albert R."/>
            <person name="Binder M."/>
            <person name="Bloem J."/>
            <person name="Labutti K."/>
            <person name="Salamov A."/>
            <person name="Andreopoulos B."/>
            <person name="Baker S."/>
            <person name="Barry K."/>
            <person name="Bills G."/>
            <person name="Bluhm B."/>
            <person name="Cannon C."/>
            <person name="Castanera R."/>
            <person name="Culley D."/>
            <person name="Daum C."/>
            <person name="Ezra D."/>
            <person name="Gonzalez J."/>
            <person name="Henrissat B."/>
            <person name="Kuo A."/>
            <person name="Liang C."/>
            <person name="Lipzen A."/>
            <person name="Lutzoni F."/>
            <person name="Magnuson J."/>
            <person name="Mondo S."/>
            <person name="Nolan M."/>
            <person name="Ohm R."/>
            <person name="Pangilinan J."/>
            <person name="Park H.-J."/>
            <person name="Ramirez L."/>
            <person name="Alfaro M."/>
            <person name="Sun H."/>
            <person name="Tritt A."/>
            <person name="Yoshinaga Y."/>
            <person name="Zwiers L.-H."/>
            <person name="Turgeon B."/>
            <person name="Goodwin S."/>
            <person name="Spatafora J."/>
            <person name="Crous P."/>
            <person name="Grigoriev I."/>
        </authorList>
    </citation>
    <scope>NUCLEOTIDE SEQUENCE</scope>
    <source>
        <strain evidence="3">CBS 121410</strain>
    </source>
</reference>
<feature type="compositionally biased region" description="Basic and acidic residues" evidence="2">
    <location>
        <begin position="342"/>
        <end position="357"/>
    </location>
</feature>
<evidence type="ECO:0000256" key="1">
    <source>
        <dbReference type="SAM" id="Coils"/>
    </source>
</evidence>
<accession>A0A9P4HZT6</accession>
<feature type="compositionally biased region" description="Basic and acidic residues" evidence="2">
    <location>
        <begin position="369"/>
        <end position="389"/>
    </location>
</feature>